<reference evidence="12 13" key="1">
    <citation type="submission" date="2021-06" db="EMBL/GenBank/DDBJ databases">
        <title>Caerostris extrusa draft genome.</title>
        <authorList>
            <person name="Kono N."/>
            <person name="Arakawa K."/>
        </authorList>
    </citation>
    <scope>NUCLEOTIDE SEQUENCE [LARGE SCALE GENOMIC DNA]</scope>
</reference>
<evidence type="ECO:0000256" key="6">
    <source>
        <dbReference type="ARBA" id="ARBA00022781"/>
    </source>
</evidence>
<dbReference type="GO" id="GO:0015252">
    <property type="term" value="F:proton channel activity"/>
    <property type="evidence" value="ECO:0007669"/>
    <property type="project" value="InterPro"/>
</dbReference>
<keyword evidence="6" id="KW-0375">Hydrogen ion transport</keyword>
<dbReference type="PANTHER" id="PTHR21522:SF62">
    <property type="entry name" value="OTOPETRIN-LIKE A, ISOFORM C"/>
    <property type="match status" value="1"/>
</dbReference>
<sequence length="130" mass="14626">MWKNIGHNPMFRIEQSAEDALSRTSSSQSFHRVNCAGSSRGLFLGLFLLVISTICLIVFFVFIHHENLNLLAVYLSDLSHSIIMLISIFAIIVGFFGYGLYDFITTVKTILGISCFESVPLVFIPMRCLE</sequence>
<evidence type="ECO:0000256" key="11">
    <source>
        <dbReference type="SAM" id="Phobius"/>
    </source>
</evidence>
<dbReference type="AlphaFoldDB" id="A0AAV4VVL6"/>
<dbReference type="PANTHER" id="PTHR21522">
    <property type="entry name" value="PROTON CHANNEL OTOP"/>
    <property type="match status" value="1"/>
</dbReference>
<accession>A0AAV4VVL6</accession>
<evidence type="ECO:0000256" key="7">
    <source>
        <dbReference type="ARBA" id="ARBA00022989"/>
    </source>
</evidence>
<keyword evidence="9 11" id="KW-0472">Membrane</keyword>
<keyword evidence="4" id="KW-1003">Cell membrane</keyword>
<keyword evidence="10" id="KW-0407">Ion channel</keyword>
<evidence type="ECO:0000313" key="13">
    <source>
        <dbReference type="Proteomes" id="UP001054945"/>
    </source>
</evidence>
<keyword evidence="13" id="KW-1185">Reference proteome</keyword>
<dbReference type="InterPro" id="IPR004878">
    <property type="entry name" value="Otopetrin"/>
</dbReference>
<evidence type="ECO:0000313" key="12">
    <source>
        <dbReference type="EMBL" id="GIY73816.1"/>
    </source>
</evidence>
<evidence type="ECO:0000256" key="10">
    <source>
        <dbReference type="ARBA" id="ARBA00023303"/>
    </source>
</evidence>
<comment type="caution">
    <text evidence="12">The sequence shown here is derived from an EMBL/GenBank/DDBJ whole genome shotgun (WGS) entry which is preliminary data.</text>
</comment>
<protein>
    <submittedName>
        <fullName evidence="12">Uncharacterized protein</fullName>
    </submittedName>
</protein>
<gene>
    <name evidence="12" type="ORF">CEXT_35311</name>
</gene>
<keyword evidence="7 11" id="KW-1133">Transmembrane helix</keyword>
<evidence type="ECO:0000256" key="8">
    <source>
        <dbReference type="ARBA" id="ARBA00023065"/>
    </source>
</evidence>
<proteinExistence type="inferred from homology"/>
<evidence type="ECO:0000256" key="1">
    <source>
        <dbReference type="ARBA" id="ARBA00004651"/>
    </source>
</evidence>
<evidence type="ECO:0000256" key="3">
    <source>
        <dbReference type="ARBA" id="ARBA00022448"/>
    </source>
</evidence>
<comment type="similarity">
    <text evidence="2">Belongs to the otopetrin family.</text>
</comment>
<feature type="transmembrane region" description="Helical" evidence="11">
    <location>
        <begin position="82"/>
        <end position="101"/>
    </location>
</feature>
<dbReference type="Pfam" id="PF03189">
    <property type="entry name" value="Otopetrin"/>
    <property type="match status" value="1"/>
</dbReference>
<name>A0AAV4VVL6_CAEEX</name>
<keyword evidence="3" id="KW-0813">Transport</keyword>
<dbReference type="Proteomes" id="UP001054945">
    <property type="component" value="Unassembled WGS sequence"/>
</dbReference>
<comment type="subcellular location">
    <subcellularLocation>
        <location evidence="1">Cell membrane</location>
        <topology evidence="1">Multi-pass membrane protein</topology>
    </subcellularLocation>
</comment>
<keyword evidence="5 11" id="KW-0812">Transmembrane</keyword>
<dbReference type="EMBL" id="BPLR01015128">
    <property type="protein sequence ID" value="GIY73816.1"/>
    <property type="molecule type" value="Genomic_DNA"/>
</dbReference>
<evidence type="ECO:0000256" key="5">
    <source>
        <dbReference type="ARBA" id="ARBA00022692"/>
    </source>
</evidence>
<evidence type="ECO:0000256" key="2">
    <source>
        <dbReference type="ARBA" id="ARBA00006513"/>
    </source>
</evidence>
<keyword evidence="8" id="KW-0406">Ion transport</keyword>
<dbReference type="GO" id="GO:0005886">
    <property type="term" value="C:plasma membrane"/>
    <property type="evidence" value="ECO:0007669"/>
    <property type="project" value="UniProtKB-SubCell"/>
</dbReference>
<organism evidence="12 13">
    <name type="scientific">Caerostris extrusa</name>
    <name type="common">Bark spider</name>
    <name type="synonym">Caerostris bankana</name>
    <dbReference type="NCBI Taxonomy" id="172846"/>
    <lineage>
        <taxon>Eukaryota</taxon>
        <taxon>Metazoa</taxon>
        <taxon>Ecdysozoa</taxon>
        <taxon>Arthropoda</taxon>
        <taxon>Chelicerata</taxon>
        <taxon>Arachnida</taxon>
        <taxon>Araneae</taxon>
        <taxon>Araneomorphae</taxon>
        <taxon>Entelegynae</taxon>
        <taxon>Araneoidea</taxon>
        <taxon>Araneidae</taxon>
        <taxon>Caerostris</taxon>
    </lineage>
</organism>
<evidence type="ECO:0000256" key="4">
    <source>
        <dbReference type="ARBA" id="ARBA00022475"/>
    </source>
</evidence>
<feature type="transmembrane region" description="Helical" evidence="11">
    <location>
        <begin position="42"/>
        <end position="62"/>
    </location>
</feature>
<evidence type="ECO:0000256" key="9">
    <source>
        <dbReference type="ARBA" id="ARBA00023136"/>
    </source>
</evidence>